<accession>A7NJ17</accession>
<dbReference type="GO" id="GO:0004519">
    <property type="term" value="F:endonuclease activity"/>
    <property type="evidence" value="ECO:0007669"/>
    <property type="project" value="UniProtKB-KW"/>
</dbReference>
<proteinExistence type="inferred from homology"/>
<reference evidence="7 8" key="1">
    <citation type="submission" date="2007-08" db="EMBL/GenBank/DDBJ databases">
        <title>Complete sequence of Roseiflexus castenholzii DSM 13941.</title>
        <authorList>
            <consortium name="US DOE Joint Genome Institute"/>
            <person name="Copeland A."/>
            <person name="Lucas S."/>
            <person name="Lapidus A."/>
            <person name="Barry K."/>
            <person name="Glavina del Rio T."/>
            <person name="Dalin E."/>
            <person name="Tice H."/>
            <person name="Pitluck S."/>
            <person name="Thompson L.S."/>
            <person name="Brettin T."/>
            <person name="Bruce D."/>
            <person name="Detter J.C."/>
            <person name="Han C."/>
            <person name="Tapia R."/>
            <person name="Schmutz J."/>
            <person name="Larimer F."/>
            <person name="Land M."/>
            <person name="Hauser L."/>
            <person name="Kyrpides N."/>
            <person name="Mikhailova N."/>
            <person name="Bryant D.A."/>
            <person name="Hanada S."/>
            <person name="Tsukatani Y."/>
            <person name="Richardson P."/>
        </authorList>
    </citation>
    <scope>NUCLEOTIDE SEQUENCE [LARGE SCALE GENOMIC DNA]</scope>
    <source>
        <strain evidence="8">DSM 13941 / HLO8</strain>
    </source>
</reference>
<gene>
    <name evidence="7" type="ordered locus">Rcas_1387</name>
</gene>
<evidence type="ECO:0000256" key="3">
    <source>
        <dbReference type="ARBA" id="ARBA00022763"/>
    </source>
</evidence>
<comment type="function">
    <text evidence="6">May nick specific sequences that contain T:G mispairs resulting from m5C-deamination.</text>
</comment>
<dbReference type="InterPro" id="IPR004603">
    <property type="entry name" value="DNA_mismatch_endonuc_vsr"/>
</dbReference>
<name>A7NJ17_ROSCS</name>
<keyword evidence="8" id="KW-1185">Reference proteome</keyword>
<evidence type="ECO:0000313" key="8">
    <source>
        <dbReference type="Proteomes" id="UP000000263"/>
    </source>
</evidence>
<evidence type="ECO:0000313" key="7">
    <source>
        <dbReference type="EMBL" id="ABU57483.1"/>
    </source>
</evidence>
<protein>
    <recommendedName>
        <fullName evidence="6">Very short patch repair endonuclease</fullName>
        <ecNumber evidence="6">3.1.-.-</ecNumber>
    </recommendedName>
</protein>
<dbReference type="AlphaFoldDB" id="A7NJ17"/>
<evidence type="ECO:0000256" key="4">
    <source>
        <dbReference type="ARBA" id="ARBA00022801"/>
    </source>
</evidence>
<organism evidence="7 8">
    <name type="scientific">Roseiflexus castenholzii (strain DSM 13941 / HLO8)</name>
    <dbReference type="NCBI Taxonomy" id="383372"/>
    <lineage>
        <taxon>Bacteria</taxon>
        <taxon>Bacillati</taxon>
        <taxon>Chloroflexota</taxon>
        <taxon>Chloroflexia</taxon>
        <taxon>Chloroflexales</taxon>
        <taxon>Roseiflexineae</taxon>
        <taxon>Roseiflexaceae</taxon>
        <taxon>Roseiflexus</taxon>
    </lineage>
</organism>
<dbReference type="RefSeq" id="WP_012119912.1">
    <property type="nucleotide sequence ID" value="NC_009767.1"/>
</dbReference>
<dbReference type="STRING" id="383372.Rcas_1387"/>
<keyword evidence="2 6" id="KW-0255">Endonuclease</keyword>
<dbReference type="REBASE" id="16042">
    <property type="entry name" value="V.Rca13941ORF1389P"/>
</dbReference>
<evidence type="ECO:0000256" key="5">
    <source>
        <dbReference type="ARBA" id="ARBA00023204"/>
    </source>
</evidence>
<evidence type="ECO:0000256" key="2">
    <source>
        <dbReference type="ARBA" id="ARBA00022759"/>
    </source>
</evidence>
<sequence length="136" mass="16267">MPDVFQPEERSRIMAKVRGENTSPERLVRSLAHRMGYRFRLHCKDLPGKPDIVLPRHKKVIFVHGCFWHQHEGCPHAARPTSNIEYWNRKLDRNMVRDRENLHKLAYLGWNVLIVWECETRDRDKLLEKLKGFLLS</sequence>
<dbReference type="OrthoDB" id="9801520at2"/>
<dbReference type="InterPro" id="IPR011335">
    <property type="entry name" value="Restrct_endonuc-II-like"/>
</dbReference>
<comment type="similarity">
    <text evidence="6">Belongs to the vsr family.</text>
</comment>
<keyword evidence="5 6" id="KW-0234">DNA repair</keyword>
<dbReference type="SUPFAM" id="SSF52980">
    <property type="entry name" value="Restriction endonuclease-like"/>
    <property type="match status" value="1"/>
</dbReference>
<evidence type="ECO:0000256" key="6">
    <source>
        <dbReference type="PIRNR" id="PIRNR018267"/>
    </source>
</evidence>
<dbReference type="EC" id="3.1.-.-" evidence="6"/>
<dbReference type="KEGG" id="rca:Rcas_1387"/>
<dbReference type="PIRSF" id="PIRSF018267">
    <property type="entry name" value="VSR_endonuc"/>
    <property type="match status" value="1"/>
</dbReference>
<dbReference type="Proteomes" id="UP000000263">
    <property type="component" value="Chromosome"/>
</dbReference>
<dbReference type="EMBL" id="CP000804">
    <property type="protein sequence ID" value="ABU57483.1"/>
    <property type="molecule type" value="Genomic_DNA"/>
</dbReference>
<dbReference type="eggNOG" id="COG3727">
    <property type="taxonomic scope" value="Bacteria"/>
</dbReference>
<dbReference type="CDD" id="cd00221">
    <property type="entry name" value="Vsr"/>
    <property type="match status" value="1"/>
</dbReference>
<dbReference type="Pfam" id="PF03852">
    <property type="entry name" value="Vsr"/>
    <property type="match status" value="1"/>
</dbReference>
<dbReference type="NCBIfam" id="TIGR00632">
    <property type="entry name" value="vsr"/>
    <property type="match status" value="1"/>
</dbReference>
<dbReference type="Gene3D" id="3.40.960.10">
    <property type="entry name" value="VSR Endonuclease"/>
    <property type="match status" value="1"/>
</dbReference>
<dbReference type="GO" id="GO:0006298">
    <property type="term" value="P:mismatch repair"/>
    <property type="evidence" value="ECO:0007669"/>
    <property type="project" value="UniProtKB-UniRule"/>
</dbReference>
<keyword evidence="1 6" id="KW-0540">Nuclease</keyword>
<dbReference type="GO" id="GO:0016787">
    <property type="term" value="F:hydrolase activity"/>
    <property type="evidence" value="ECO:0007669"/>
    <property type="project" value="UniProtKB-KW"/>
</dbReference>
<keyword evidence="3 6" id="KW-0227">DNA damage</keyword>
<dbReference type="HOGENOM" id="CLU_111913_3_0_0"/>
<evidence type="ECO:0000256" key="1">
    <source>
        <dbReference type="ARBA" id="ARBA00022722"/>
    </source>
</evidence>
<keyword evidence="4 6" id="KW-0378">Hydrolase</keyword>